<dbReference type="PROSITE" id="PS50994">
    <property type="entry name" value="INTEGRASE"/>
    <property type="match status" value="1"/>
</dbReference>
<dbReference type="SUPFAM" id="SSF53098">
    <property type="entry name" value="Ribonuclease H-like"/>
    <property type="match status" value="1"/>
</dbReference>
<protein>
    <submittedName>
        <fullName evidence="2">Transposase</fullName>
    </submittedName>
</protein>
<dbReference type="Pfam" id="PF09299">
    <property type="entry name" value="Mu-transpos_C"/>
    <property type="match status" value="1"/>
</dbReference>
<proteinExistence type="predicted"/>
<accession>A0ABM7Z6Q4</accession>
<dbReference type="InterPro" id="IPR012337">
    <property type="entry name" value="RNaseH-like_sf"/>
</dbReference>
<dbReference type="InterPro" id="IPR014833">
    <property type="entry name" value="TnsA_N"/>
</dbReference>
<keyword evidence="3" id="KW-1185">Reference proteome</keyword>
<dbReference type="InterPro" id="IPR001584">
    <property type="entry name" value="Integrase_cat-core"/>
</dbReference>
<feature type="domain" description="Integrase catalytic" evidence="1">
    <location>
        <begin position="500"/>
        <end position="704"/>
    </location>
</feature>
<name>A0ABM7Z6Q4_NOSCO</name>
<gene>
    <name evidence="2" type="ORF">ANSO36C_45820</name>
</gene>
<dbReference type="Gene3D" id="3.30.420.10">
    <property type="entry name" value="Ribonuclease H-like superfamily/Ribonuclease H"/>
    <property type="match status" value="1"/>
</dbReference>
<dbReference type="EMBL" id="AP025732">
    <property type="protein sequence ID" value="BDI18780.1"/>
    <property type="molecule type" value="Genomic_DNA"/>
</dbReference>
<dbReference type="InterPro" id="IPR015378">
    <property type="entry name" value="Transposase-like_Mu_C"/>
</dbReference>
<organism evidence="2 3">
    <name type="scientific">Nostoc cf. commune SO-36</name>
    <dbReference type="NCBI Taxonomy" id="449208"/>
    <lineage>
        <taxon>Bacteria</taxon>
        <taxon>Bacillati</taxon>
        <taxon>Cyanobacteriota</taxon>
        <taxon>Cyanophyceae</taxon>
        <taxon>Nostocales</taxon>
        <taxon>Nostocaceae</taxon>
        <taxon>Nostoc</taxon>
    </lineage>
</organism>
<dbReference type="Proteomes" id="UP001055453">
    <property type="component" value="Chromosome"/>
</dbReference>
<sequence length="922" mass="107022">MLTQDEFELWCRRLNLSEAAIKVIEQIRSSEPSRLVGGGKKNVAGRYPSRKMGMTIQFESHRNELAHIYKLEHDEDVLEFYDQPPPIFLDYLSKKGRRNYHSHTPDFFVIRKNFAGWEECKTEKDLLKLAQDSPNRWQRKDESKWRCPPGEEYASQFSLYYAVRSSAEISSIFVRNFVWLEDYFQNKQLEVDEAITFAVLTLVKTQPGITLANITNRIEQASIDDLNILIATDRVYVNLYTTFLGQPEQEEAFAHMQMSKISAPASASNVCTLKITVGTSICWDGIIWQIVNTGDKSIGLLKDDGKFIDLLNETFEELVNKGKITGLLVSEESTINSEVEELISKASKEDLKEANTRYKAIEPFLNGSSSTKPNRTQRRWLTSYRKAEKIYTRGFVGLFPRHKNKGWYRKGIPEEVRLLMEEHIGKNYENIKQHCIRHAYESFKEICDEKGYKPPSSESYRQAVRNRPLHEQIKKRMGDRAAYKEEPFYWYLYREETPPHGDRPFEIGHIDHTEADVELLSSIMLNLGVDYSYINQIPDMGKSWVTLLIDAYTRRTLAIYITFDPPSYRSDMMILRICVHKYGRLPQTIVVDRGADFNSIYFETLLAYFGITKKQRPAAKPRYGSVIESFFGVADKEFWHNLMGNTQIMKNVRQVTKGVNPKNHAVWTLTKLYTYFCEYCYEVYDTCPHPALKMSPREAFNIGIARGGIRDHMFIKEEEFKLLALPSPKDQQGSRKVTQEGIKINYLYYWHPSFSRIRNTKVEAKFDPFDITLAYAYVNGQWTKCHSRVLRELQGHSEKELMIAAAELKKLNQLQNKQFNDITGKKLAQFFSRIEMEEAALTPAWRQAKKAIQAQRQKDRELKQVHAQIEGQLIESDKDGLLTIDTPIAIASETLTMQATETFKPEVDDVDLDETFKPLEEW</sequence>
<dbReference type="Pfam" id="PF08722">
    <property type="entry name" value="Tn7_TnsA-like_N"/>
    <property type="match status" value="1"/>
</dbReference>
<dbReference type="RefSeq" id="WP_251956320.1">
    <property type="nucleotide sequence ID" value="NZ_AP025732.1"/>
</dbReference>
<evidence type="ECO:0000259" key="1">
    <source>
        <dbReference type="PROSITE" id="PS50994"/>
    </source>
</evidence>
<evidence type="ECO:0000313" key="2">
    <source>
        <dbReference type="EMBL" id="BDI18780.1"/>
    </source>
</evidence>
<evidence type="ECO:0000313" key="3">
    <source>
        <dbReference type="Proteomes" id="UP001055453"/>
    </source>
</evidence>
<reference evidence="2" key="1">
    <citation type="submission" date="2022-04" db="EMBL/GenBank/DDBJ databases">
        <title>Complete genome sequence of a cyanobacterium, Nostoc sp. SO-36, isolated in Antarctica.</title>
        <authorList>
            <person name="Kanesaki Y."/>
            <person name="Effendi D."/>
            <person name="Sakamoto T."/>
            <person name="Ohtani S."/>
            <person name="Awai K."/>
        </authorList>
    </citation>
    <scope>NUCLEOTIDE SEQUENCE</scope>
    <source>
        <strain evidence="2">SO-36</strain>
    </source>
</reference>
<dbReference type="InterPro" id="IPR036397">
    <property type="entry name" value="RNaseH_sf"/>
</dbReference>